<evidence type="ECO:0000256" key="2">
    <source>
        <dbReference type="ARBA" id="ARBA00022679"/>
    </source>
</evidence>
<comment type="catalytic activity">
    <reaction evidence="5">
        <text>N(tele)-phospho-L-histidyl/L-threonyl-[pyruvate, phosphate dikinase] + ADP = N(tele)-phospho-L-histidyl/O-phospho-L-threonyl-[pyruvate, phosphate dikinase] + AMP + H(+)</text>
        <dbReference type="Rhea" id="RHEA:43692"/>
        <dbReference type="Rhea" id="RHEA-COMP:10650"/>
        <dbReference type="Rhea" id="RHEA-COMP:10651"/>
        <dbReference type="ChEBI" id="CHEBI:15378"/>
        <dbReference type="ChEBI" id="CHEBI:30013"/>
        <dbReference type="ChEBI" id="CHEBI:61977"/>
        <dbReference type="ChEBI" id="CHEBI:83586"/>
        <dbReference type="ChEBI" id="CHEBI:456215"/>
        <dbReference type="ChEBI" id="CHEBI:456216"/>
        <dbReference type="EC" id="2.7.11.32"/>
    </reaction>
</comment>
<evidence type="ECO:0000313" key="6">
    <source>
        <dbReference type="EMBL" id="SET40956.1"/>
    </source>
</evidence>
<sequence>MDKESLLIYLVSDSIGETAEQVAKAAVSQFIFENYEIRRYPFINEKQQITEMIQEAKQQRSIIIFTMVVPELKIFLEEETKKYNIPCIDIMSPIIEGFSNILHSTPKREPGLIRKLDEKYFKKVEAIEFAVKYDDGKDPRGLKKADIVLIGISRTSKTPLSMYLAHKNIKVANVPLVPEVALPQELFDVPSKKIIGLTTNPMKLIEIRQERLKALGLKSEANYASIERILEELEYADAIMKKLGCPVIDVSTKAVEESASIILEIFREIGYKVINGK</sequence>
<dbReference type="GO" id="GO:0004674">
    <property type="term" value="F:protein serine/threonine kinase activity"/>
    <property type="evidence" value="ECO:0007669"/>
    <property type="project" value="UniProtKB-UniRule"/>
</dbReference>
<proteinExistence type="inferred from homology"/>
<dbReference type="GO" id="GO:0043531">
    <property type="term" value="F:ADP binding"/>
    <property type="evidence" value="ECO:0007669"/>
    <property type="project" value="UniProtKB-UniRule"/>
</dbReference>
<dbReference type="InterPro" id="IPR005177">
    <property type="entry name" value="Kinase-pyrophosphorylase"/>
</dbReference>
<keyword evidence="1 5" id="KW-0723">Serine/threonine-protein kinase</keyword>
<organism evidence="6 7">
    <name type="scientific">Natronincola peptidivorans</name>
    <dbReference type="NCBI Taxonomy" id="426128"/>
    <lineage>
        <taxon>Bacteria</taxon>
        <taxon>Bacillati</taxon>
        <taxon>Bacillota</taxon>
        <taxon>Clostridia</taxon>
        <taxon>Peptostreptococcales</taxon>
        <taxon>Natronincolaceae</taxon>
        <taxon>Natronincola</taxon>
    </lineage>
</organism>
<comment type="catalytic activity">
    <reaction evidence="5">
        <text>N(tele)-phospho-L-histidyl/O-phospho-L-threonyl-[pyruvate, phosphate dikinase] + phosphate + H(+) = N(tele)-phospho-L-histidyl/L-threonyl-[pyruvate, phosphate dikinase] + diphosphate</text>
        <dbReference type="Rhea" id="RHEA:43696"/>
        <dbReference type="Rhea" id="RHEA-COMP:10650"/>
        <dbReference type="Rhea" id="RHEA-COMP:10651"/>
        <dbReference type="ChEBI" id="CHEBI:15378"/>
        <dbReference type="ChEBI" id="CHEBI:30013"/>
        <dbReference type="ChEBI" id="CHEBI:33019"/>
        <dbReference type="ChEBI" id="CHEBI:43474"/>
        <dbReference type="ChEBI" id="CHEBI:61977"/>
        <dbReference type="ChEBI" id="CHEBI:83586"/>
        <dbReference type="EC" id="2.7.4.27"/>
    </reaction>
</comment>
<dbReference type="NCBIfam" id="NF003742">
    <property type="entry name" value="PRK05339.1"/>
    <property type="match status" value="1"/>
</dbReference>
<dbReference type="EC" id="2.7.4.27" evidence="5"/>
<evidence type="ECO:0000256" key="4">
    <source>
        <dbReference type="ARBA" id="ARBA00022777"/>
    </source>
</evidence>
<keyword evidence="2 5" id="KW-0808">Transferase</keyword>
<keyword evidence="4 5" id="KW-0418">Kinase</keyword>
<dbReference type="EC" id="2.7.11.32" evidence="5"/>
<accession>A0A1I0E708</accession>
<dbReference type="Pfam" id="PF03618">
    <property type="entry name" value="Kinase-PPPase"/>
    <property type="match status" value="1"/>
</dbReference>
<dbReference type="InterPro" id="IPR026565">
    <property type="entry name" value="PPDK_reg"/>
</dbReference>
<dbReference type="OrthoDB" id="9782201at2"/>
<reference evidence="6 7" key="1">
    <citation type="submission" date="2016-10" db="EMBL/GenBank/DDBJ databases">
        <authorList>
            <person name="de Groot N.N."/>
        </authorList>
    </citation>
    <scope>NUCLEOTIDE SEQUENCE [LARGE SCALE GENOMIC DNA]</scope>
    <source>
        <strain evidence="6 7">DSM 18979</strain>
    </source>
</reference>
<dbReference type="EMBL" id="FOHU01000010">
    <property type="protein sequence ID" value="SET40956.1"/>
    <property type="molecule type" value="Genomic_DNA"/>
</dbReference>
<evidence type="ECO:0000256" key="5">
    <source>
        <dbReference type="HAMAP-Rule" id="MF_00921"/>
    </source>
</evidence>
<comment type="function">
    <text evidence="5">Bifunctional serine/threonine kinase and phosphorylase involved in the regulation of the pyruvate, phosphate dikinase (PPDK) by catalyzing its phosphorylation/dephosphorylation.</text>
</comment>
<dbReference type="Proteomes" id="UP000199568">
    <property type="component" value="Unassembled WGS sequence"/>
</dbReference>
<evidence type="ECO:0000313" key="7">
    <source>
        <dbReference type="Proteomes" id="UP000199568"/>
    </source>
</evidence>
<dbReference type="HAMAP" id="MF_00921">
    <property type="entry name" value="PDRP"/>
    <property type="match status" value="1"/>
</dbReference>
<dbReference type="AlphaFoldDB" id="A0A1I0E708"/>
<keyword evidence="3 5" id="KW-0547">Nucleotide-binding</keyword>
<evidence type="ECO:0000256" key="1">
    <source>
        <dbReference type="ARBA" id="ARBA00022527"/>
    </source>
</evidence>
<gene>
    <name evidence="6" type="ORF">SAMN05660297_02313</name>
</gene>
<dbReference type="PANTHER" id="PTHR31756">
    <property type="entry name" value="PYRUVATE, PHOSPHATE DIKINASE REGULATORY PROTEIN 1, CHLOROPLASTIC"/>
    <property type="match status" value="1"/>
</dbReference>
<feature type="binding site" evidence="5">
    <location>
        <begin position="151"/>
        <end position="158"/>
    </location>
    <ligand>
        <name>ADP</name>
        <dbReference type="ChEBI" id="CHEBI:456216"/>
    </ligand>
</feature>
<dbReference type="PANTHER" id="PTHR31756:SF3">
    <property type="entry name" value="PYRUVATE, PHOSPHATE DIKINASE REGULATORY PROTEIN 1, CHLOROPLASTIC"/>
    <property type="match status" value="1"/>
</dbReference>
<comment type="similarity">
    <text evidence="5">Belongs to the pyruvate, phosphate/water dikinase regulatory protein family. PDRP subfamily.</text>
</comment>
<dbReference type="GO" id="GO:0005524">
    <property type="term" value="F:ATP binding"/>
    <property type="evidence" value="ECO:0007669"/>
    <property type="project" value="InterPro"/>
</dbReference>
<protein>
    <recommendedName>
        <fullName evidence="5">Putative pyruvate, phosphate dikinase regulatory protein</fullName>
        <shortName evidence="5">PPDK regulatory protein</shortName>
        <ecNumber evidence="5">2.7.11.32</ecNumber>
        <ecNumber evidence="5">2.7.4.27</ecNumber>
    </recommendedName>
</protein>
<keyword evidence="7" id="KW-1185">Reference proteome</keyword>
<dbReference type="RefSeq" id="WP_090444000.1">
    <property type="nucleotide sequence ID" value="NZ_FOHU01000010.1"/>
</dbReference>
<evidence type="ECO:0000256" key="3">
    <source>
        <dbReference type="ARBA" id="ARBA00022741"/>
    </source>
</evidence>
<dbReference type="GO" id="GO:0016776">
    <property type="term" value="F:phosphotransferase activity, phosphate group as acceptor"/>
    <property type="evidence" value="ECO:0007669"/>
    <property type="project" value="UniProtKB-UniRule"/>
</dbReference>
<dbReference type="STRING" id="426128.SAMN05660297_02313"/>
<name>A0A1I0E708_9FIRM</name>